<gene>
    <name evidence="9" type="ORF">LNQ49_03850</name>
</gene>
<evidence type="ECO:0000313" key="9">
    <source>
        <dbReference type="EMBL" id="MCC9070735.1"/>
    </source>
</evidence>
<keyword evidence="2 7" id="KW-0812">Transmembrane</keyword>
<evidence type="ECO:0000259" key="8">
    <source>
        <dbReference type="Pfam" id="PF04116"/>
    </source>
</evidence>
<evidence type="ECO:0000313" key="10">
    <source>
        <dbReference type="Proteomes" id="UP001430919"/>
    </source>
</evidence>
<sequence>MEHINFLAFAMPAFFLFVYIEFRLAQRSNRPELFNYESSVSNISIGIAERLINLFIAASFYQLYYYIYNNYRIFDISSNFLVWIGLILATDFVWYWYHRLGHEVNFFWAAHIVHHHSSEFNFTAAARITTFQAIIRTGFWCILPFIGFHPKMVITMLIVHGAYSFFTHTQVIKRIKWLEYVFVTPSVHGIHHASDEKYLDKNYGDMFTFWDRIFGTFQEEEEKPKYGLTHPLKSYSFLWQHFHYYFEIYELWKRSKGFKACWNAIFGSPADMDQDIRPILEKRFLQDKDNPSHRLKFKNYLYLQLGASTFLLTIFTYYFDSLNVSDKLFVLSFIIITLINCGALLEQRKWIFYLEYFRIFICTTYFLYVVNEVEFFIVPVVIMFLAEQVFSLGEKYQNMVLELETSEG</sequence>
<keyword evidence="10" id="KW-1185">Reference proteome</keyword>
<feature type="transmembrane region" description="Helical" evidence="7">
    <location>
        <begin position="6"/>
        <end position="25"/>
    </location>
</feature>
<dbReference type="PANTHER" id="PTHR21624">
    <property type="entry name" value="STEROL DESATURASE-RELATED PROTEIN"/>
    <property type="match status" value="1"/>
</dbReference>
<evidence type="ECO:0000256" key="2">
    <source>
        <dbReference type="ARBA" id="ARBA00022692"/>
    </source>
</evidence>
<dbReference type="RefSeq" id="WP_229987405.1">
    <property type="nucleotide sequence ID" value="NZ_JAJJMO010000001.1"/>
</dbReference>
<feature type="transmembrane region" description="Helical" evidence="7">
    <location>
        <begin position="325"/>
        <end position="345"/>
    </location>
</feature>
<keyword evidence="3 7" id="KW-1133">Transmembrane helix</keyword>
<name>A0ABS8MPQ9_9FLAO</name>
<evidence type="ECO:0000256" key="5">
    <source>
        <dbReference type="ARBA" id="ARBA00023098"/>
    </source>
</evidence>
<keyword evidence="4" id="KW-0560">Oxidoreductase</keyword>
<proteinExistence type="predicted"/>
<comment type="caution">
    <text evidence="9">The sequence shown here is derived from an EMBL/GenBank/DDBJ whole genome shotgun (WGS) entry which is preliminary data.</text>
</comment>
<keyword evidence="6 7" id="KW-0472">Membrane</keyword>
<comment type="subcellular location">
    <subcellularLocation>
        <location evidence="1">Endomembrane system</location>
        <topology evidence="1">Multi-pass membrane protein</topology>
    </subcellularLocation>
</comment>
<evidence type="ECO:0000256" key="6">
    <source>
        <dbReference type="ARBA" id="ARBA00023136"/>
    </source>
</evidence>
<organism evidence="9 10">
    <name type="scientific">Flavobacterium pisciphilum</name>
    <dbReference type="NCBI Taxonomy" id="2893755"/>
    <lineage>
        <taxon>Bacteria</taxon>
        <taxon>Pseudomonadati</taxon>
        <taxon>Bacteroidota</taxon>
        <taxon>Flavobacteriia</taxon>
        <taxon>Flavobacteriales</taxon>
        <taxon>Flavobacteriaceae</taxon>
        <taxon>Flavobacterium</taxon>
    </lineage>
</organism>
<feature type="transmembrane region" description="Helical" evidence="7">
    <location>
        <begin position="300"/>
        <end position="319"/>
    </location>
</feature>
<evidence type="ECO:0000256" key="1">
    <source>
        <dbReference type="ARBA" id="ARBA00004127"/>
    </source>
</evidence>
<dbReference type="InterPro" id="IPR051689">
    <property type="entry name" value="Sterol_desaturase/TMEM195"/>
</dbReference>
<feature type="transmembrane region" description="Helical" evidence="7">
    <location>
        <begin position="51"/>
        <end position="68"/>
    </location>
</feature>
<keyword evidence="5" id="KW-0443">Lipid metabolism</keyword>
<evidence type="ECO:0000256" key="7">
    <source>
        <dbReference type="SAM" id="Phobius"/>
    </source>
</evidence>
<dbReference type="InterPro" id="IPR006694">
    <property type="entry name" value="Fatty_acid_hydroxylase"/>
</dbReference>
<protein>
    <submittedName>
        <fullName evidence="9">Sterol desaturase family protein</fullName>
    </submittedName>
</protein>
<reference evidence="9" key="1">
    <citation type="submission" date="2021-11" db="EMBL/GenBank/DDBJ databases">
        <title>Description of novel Flavobacterium species.</title>
        <authorList>
            <person name="Saticioglu I.B."/>
            <person name="Ay H."/>
            <person name="Altun S."/>
            <person name="Duman M."/>
        </authorList>
    </citation>
    <scope>NUCLEOTIDE SEQUENCE</scope>
    <source>
        <strain evidence="9">F-65</strain>
    </source>
</reference>
<dbReference type="EMBL" id="JAJJMO010000001">
    <property type="protein sequence ID" value="MCC9070735.1"/>
    <property type="molecule type" value="Genomic_DNA"/>
</dbReference>
<evidence type="ECO:0000256" key="3">
    <source>
        <dbReference type="ARBA" id="ARBA00022989"/>
    </source>
</evidence>
<dbReference type="PANTHER" id="PTHR21624:SF1">
    <property type="entry name" value="ALKYLGLYCEROL MONOOXYGENASE"/>
    <property type="match status" value="1"/>
</dbReference>
<feature type="domain" description="Fatty acid hydroxylase" evidence="8">
    <location>
        <begin position="84"/>
        <end position="216"/>
    </location>
</feature>
<feature type="transmembrane region" description="Helical" evidence="7">
    <location>
        <begin position="80"/>
        <end position="97"/>
    </location>
</feature>
<dbReference type="Pfam" id="PF04116">
    <property type="entry name" value="FA_hydroxylase"/>
    <property type="match status" value="1"/>
</dbReference>
<accession>A0ABS8MPQ9</accession>
<feature type="transmembrane region" description="Helical" evidence="7">
    <location>
        <begin position="376"/>
        <end position="393"/>
    </location>
</feature>
<dbReference type="Proteomes" id="UP001430919">
    <property type="component" value="Unassembled WGS sequence"/>
</dbReference>
<evidence type="ECO:0000256" key="4">
    <source>
        <dbReference type="ARBA" id="ARBA00023002"/>
    </source>
</evidence>